<dbReference type="Gene3D" id="2.60.120.1440">
    <property type="match status" value="1"/>
</dbReference>
<keyword evidence="1" id="KW-1133">Transmembrane helix</keyword>
<dbReference type="Pfam" id="PF16344">
    <property type="entry name" value="FecR_C"/>
    <property type="match status" value="1"/>
</dbReference>
<feature type="domain" description="FecR protein" evidence="2">
    <location>
        <begin position="126"/>
        <end position="221"/>
    </location>
</feature>
<dbReference type="InterPro" id="IPR032508">
    <property type="entry name" value="FecR_C"/>
</dbReference>
<dbReference type="RefSeq" id="WP_265991014.1">
    <property type="nucleotide sequence ID" value="NZ_CP110973.1"/>
</dbReference>
<dbReference type="InterPro" id="IPR006860">
    <property type="entry name" value="FecR"/>
</dbReference>
<dbReference type="InterPro" id="IPR012373">
    <property type="entry name" value="Ferrdict_sens_TM"/>
</dbReference>
<dbReference type="Gene3D" id="3.55.50.30">
    <property type="match status" value="1"/>
</dbReference>
<feature type="transmembrane region" description="Helical" evidence="1">
    <location>
        <begin position="101"/>
        <end position="119"/>
    </location>
</feature>
<name>A0ABW3Q6D6_9BACT</name>
<feature type="domain" description="Protein FecR C-terminal" evidence="3">
    <location>
        <begin position="267"/>
        <end position="334"/>
    </location>
</feature>
<evidence type="ECO:0000313" key="5">
    <source>
        <dbReference type="Proteomes" id="UP001597116"/>
    </source>
</evidence>
<evidence type="ECO:0000259" key="2">
    <source>
        <dbReference type="Pfam" id="PF04773"/>
    </source>
</evidence>
<dbReference type="PANTHER" id="PTHR30273">
    <property type="entry name" value="PERIPLASMIC SIGNAL SENSOR AND SIGMA FACTOR ACTIVATOR FECR-RELATED"/>
    <property type="match status" value="1"/>
</dbReference>
<dbReference type="Pfam" id="PF04773">
    <property type="entry name" value="FecR"/>
    <property type="match status" value="1"/>
</dbReference>
<sequence>MKYNHYKAGDFAAEESFIAWVRQSDPDHQAFWESWVNEHPEKAGEVALARQLLSLWQITQPAPAPDAMTEVWQAIQGGCQETVREAVALGRRTFWQSYGRWAAVFLGTLLVVATAVWLVDALQTTRYATAEGETRTVQLPDGSTVVLNANSAISFAKQWPPDQPREIALKGQAFFSVRHLTSHQKFVVQTSDGVRVEVLGTTFTVAREKTKTRVVLNTGKVGLYVKNRTQPLLMKPGEMVEVSKDEQRKIVRRQVRPEVYSAWKDHQFIFDNTSLEEIADLIESNFGYSVEFSDPVLKKNTMTIKALNRDLDLLLNVLAETHDLKITRQKNRILLSPKPLP</sequence>
<proteinExistence type="predicted"/>
<evidence type="ECO:0000313" key="4">
    <source>
        <dbReference type="EMBL" id="MFD1143138.1"/>
    </source>
</evidence>
<dbReference type="Proteomes" id="UP001597116">
    <property type="component" value="Unassembled WGS sequence"/>
</dbReference>
<keyword evidence="1" id="KW-0812">Transmembrane</keyword>
<protein>
    <submittedName>
        <fullName evidence="4">FecR family protein</fullName>
    </submittedName>
</protein>
<reference evidence="5" key="1">
    <citation type="journal article" date="2019" name="Int. J. Syst. Evol. Microbiol.">
        <title>The Global Catalogue of Microorganisms (GCM) 10K type strain sequencing project: providing services to taxonomists for standard genome sequencing and annotation.</title>
        <authorList>
            <consortium name="The Broad Institute Genomics Platform"/>
            <consortium name="The Broad Institute Genome Sequencing Center for Infectious Disease"/>
            <person name="Wu L."/>
            <person name="Ma J."/>
        </authorList>
    </citation>
    <scope>NUCLEOTIDE SEQUENCE [LARGE SCALE GENOMIC DNA]</scope>
    <source>
        <strain evidence="5">CCUG 55608</strain>
    </source>
</reference>
<dbReference type="EMBL" id="JBHTLP010000011">
    <property type="protein sequence ID" value="MFD1143138.1"/>
    <property type="molecule type" value="Genomic_DNA"/>
</dbReference>
<evidence type="ECO:0000256" key="1">
    <source>
        <dbReference type="SAM" id="Phobius"/>
    </source>
</evidence>
<evidence type="ECO:0000259" key="3">
    <source>
        <dbReference type="Pfam" id="PF16344"/>
    </source>
</evidence>
<accession>A0ABW3Q6D6</accession>
<gene>
    <name evidence="4" type="ORF">ACFQ4C_18570</name>
</gene>
<organism evidence="4 5">
    <name type="scientific">Larkinella insperata</name>
    <dbReference type="NCBI Taxonomy" id="332158"/>
    <lineage>
        <taxon>Bacteria</taxon>
        <taxon>Pseudomonadati</taxon>
        <taxon>Bacteroidota</taxon>
        <taxon>Cytophagia</taxon>
        <taxon>Cytophagales</taxon>
        <taxon>Spirosomataceae</taxon>
        <taxon>Larkinella</taxon>
    </lineage>
</organism>
<keyword evidence="1" id="KW-0472">Membrane</keyword>
<comment type="caution">
    <text evidence="4">The sequence shown here is derived from an EMBL/GenBank/DDBJ whole genome shotgun (WGS) entry which is preliminary data.</text>
</comment>
<dbReference type="PIRSF" id="PIRSF018266">
    <property type="entry name" value="FecR"/>
    <property type="match status" value="1"/>
</dbReference>
<keyword evidence="5" id="KW-1185">Reference proteome</keyword>
<dbReference type="PANTHER" id="PTHR30273:SF2">
    <property type="entry name" value="PROTEIN FECR"/>
    <property type="match status" value="1"/>
</dbReference>